<dbReference type="InterPro" id="IPR015797">
    <property type="entry name" value="NUDIX_hydrolase-like_dom_sf"/>
</dbReference>
<reference evidence="2 3" key="1">
    <citation type="submission" date="2023-08" db="EMBL/GenBank/DDBJ databases">
        <title>Whole-genome sequencing of halo(alkali)philic microorganisms from hypersaline lakes.</title>
        <authorList>
            <person name="Sorokin D.Y."/>
            <person name="Abbas B."/>
            <person name="Merkel A.Y."/>
        </authorList>
    </citation>
    <scope>NUCLEOTIDE SEQUENCE [LARGE SCALE GENOMIC DNA]</scope>
    <source>
        <strain evidence="2 3">AB-CW4</strain>
    </source>
</reference>
<dbReference type="PANTHER" id="PTHR43222">
    <property type="entry name" value="NUDIX HYDROLASE 23"/>
    <property type="match status" value="1"/>
</dbReference>
<protein>
    <submittedName>
        <fullName evidence="2">NUDIX hydrolase</fullName>
    </submittedName>
</protein>
<dbReference type="InterPro" id="IPR029401">
    <property type="entry name" value="Nudix_N"/>
</dbReference>
<dbReference type="PROSITE" id="PS51462">
    <property type="entry name" value="NUDIX"/>
    <property type="match status" value="1"/>
</dbReference>
<dbReference type="RefSeq" id="WP_306727839.1">
    <property type="nucleotide sequence ID" value="NZ_JAVDDT010000003.1"/>
</dbReference>
<feature type="domain" description="Nudix hydrolase" evidence="1">
    <location>
        <begin position="36"/>
        <end position="159"/>
    </location>
</feature>
<evidence type="ECO:0000259" key="1">
    <source>
        <dbReference type="PROSITE" id="PS51462"/>
    </source>
</evidence>
<organism evidence="2 3">
    <name type="scientific">Natronospira bacteriovora</name>
    <dbReference type="NCBI Taxonomy" id="3069753"/>
    <lineage>
        <taxon>Bacteria</taxon>
        <taxon>Pseudomonadati</taxon>
        <taxon>Pseudomonadota</taxon>
        <taxon>Gammaproteobacteria</taxon>
        <taxon>Natronospirales</taxon>
        <taxon>Natronospiraceae</taxon>
        <taxon>Natronospira</taxon>
    </lineage>
</organism>
<dbReference type="GO" id="GO:0016787">
    <property type="term" value="F:hydrolase activity"/>
    <property type="evidence" value="ECO:0007669"/>
    <property type="project" value="UniProtKB-KW"/>
</dbReference>
<name>A0ABU0W5Y2_9GAMM</name>
<proteinExistence type="predicted"/>
<gene>
    <name evidence="2" type="ORF">RBH19_05600</name>
</gene>
<keyword evidence="2" id="KW-0378">Hydrolase</keyword>
<comment type="caution">
    <text evidence="2">The sequence shown here is derived from an EMBL/GenBank/DDBJ whole genome shotgun (WGS) entry which is preliminary data.</text>
</comment>
<dbReference type="Pfam" id="PF14803">
    <property type="entry name" value="Zn_ribbon_Nudix"/>
    <property type="match status" value="1"/>
</dbReference>
<evidence type="ECO:0000313" key="2">
    <source>
        <dbReference type="EMBL" id="MDQ2069338.1"/>
    </source>
</evidence>
<dbReference type="Pfam" id="PF00293">
    <property type="entry name" value="NUDIX"/>
    <property type="match status" value="1"/>
</dbReference>
<dbReference type="CDD" id="cd04511">
    <property type="entry name" value="NUDIX_Hydrolase"/>
    <property type="match status" value="1"/>
</dbReference>
<dbReference type="Gene3D" id="2.20.70.10">
    <property type="match status" value="1"/>
</dbReference>
<accession>A0ABU0W5Y2</accession>
<dbReference type="Proteomes" id="UP001239019">
    <property type="component" value="Unassembled WGS sequence"/>
</dbReference>
<dbReference type="Gene3D" id="3.90.79.10">
    <property type="entry name" value="Nucleoside Triphosphate Pyrophosphohydrolase"/>
    <property type="match status" value="1"/>
</dbReference>
<sequence length="180" mass="20500">MKFCSECAHPVSVLIPEGDDLPRFVCEQCGTIHYRNPLLVVGCVPVWEDRILLCRRAIEPRHGYWTVPAGFLENDETTREGAARETREEACAEVRVGSALSMSHVVHVNQVHLMYRGELVDGRFAPGRESLETGLFTRQEIPWDSLAFPSVRFCLEQYFDDLDRGLDGFHIQDVRKPVGR</sequence>
<dbReference type="SUPFAM" id="SSF55811">
    <property type="entry name" value="Nudix"/>
    <property type="match status" value="1"/>
</dbReference>
<dbReference type="InterPro" id="IPR000086">
    <property type="entry name" value="NUDIX_hydrolase_dom"/>
</dbReference>
<evidence type="ECO:0000313" key="3">
    <source>
        <dbReference type="Proteomes" id="UP001239019"/>
    </source>
</evidence>
<dbReference type="PANTHER" id="PTHR43222:SF2">
    <property type="entry name" value="NUDIX HYDROLASE 23, CHLOROPLASTIC"/>
    <property type="match status" value="1"/>
</dbReference>
<dbReference type="EMBL" id="JAVDDT010000003">
    <property type="protein sequence ID" value="MDQ2069338.1"/>
    <property type="molecule type" value="Genomic_DNA"/>
</dbReference>
<keyword evidence="3" id="KW-1185">Reference proteome</keyword>